<protein>
    <submittedName>
        <fullName evidence="2">Uncharacterized protein</fullName>
    </submittedName>
</protein>
<gene>
    <name evidence="2" type="ORF">P186_0907</name>
</gene>
<reference evidence="2 3" key="1">
    <citation type="journal article" date="2012" name="J. Bacteriol.">
        <title>Complete genome sequence of strain 1860, a crenarchaeon of the genus pyrobaculum able to grow with various electron acceptors.</title>
        <authorList>
            <person name="Mardanov A.V."/>
            <person name="Gumerov V.M."/>
            <person name="Slobodkina G.B."/>
            <person name="Beletsky A.V."/>
            <person name="Bonch-Osmolovskaya E.A."/>
            <person name="Ravin N.V."/>
            <person name="Skryabin K.G."/>
        </authorList>
    </citation>
    <scope>NUCLEOTIDE SEQUENCE [LARGE SCALE GENOMIC DNA]</scope>
    <source>
        <strain evidence="2 3">1860</strain>
    </source>
</reference>
<dbReference type="KEGG" id="pyr:P186_0907"/>
<feature type="compositionally biased region" description="Basic and acidic residues" evidence="1">
    <location>
        <begin position="87"/>
        <end position="96"/>
    </location>
</feature>
<organism evidence="2 3">
    <name type="scientific">Pyrobaculum ferrireducens</name>
    <dbReference type="NCBI Taxonomy" id="1104324"/>
    <lineage>
        <taxon>Archaea</taxon>
        <taxon>Thermoproteota</taxon>
        <taxon>Thermoprotei</taxon>
        <taxon>Thermoproteales</taxon>
        <taxon>Thermoproteaceae</taxon>
        <taxon>Pyrobaculum</taxon>
    </lineage>
</organism>
<keyword evidence="3" id="KW-1185">Reference proteome</keyword>
<feature type="region of interest" description="Disordered" evidence="1">
    <location>
        <begin position="87"/>
        <end position="111"/>
    </location>
</feature>
<dbReference type="Proteomes" id="UP000005867">
    <property type="component" value="Chromosome"/>
</dbReference>
<proteinExistence type="predicted"/>
<dbReference type="AlphaFoldDB" id="G7VB38"/>
<name>G7VB38_9CREN</name>
<feature type="compositionally biased region" description="Basic residues" evidence="1">
    <location>
        <begin position="97"/>
        <end position="111"/>
    </location>
</feature>
<dbReference type="HOGENOM" id="CLU_2152716_0_0_2"/>
<dbReference type="eggNOG" id="arCOG04017">
    <property type="taxonomic scope" value="Archaea"/>
</dbReference>
<evidence type="ECO:0000256" key="1">
    <source>
        <dbReference type="SAM" id="MobiDB-lite"/>
    </source>
</evidence>
<dbReference type="GeneID" id="11595166"/>
<evidence type="ECO:0000313" key="2">
    <source>
        <dbReference type="EMBL" id="AET32348.1"/>
    </source>
</evidence>
<evidence type="ECO:0000313" key="3">
    <source>
        <dbReference type="Proteomes" id="UP000005867"/>
    </source>
</evidence>
<sequence>MALRVRVRLRAGGREVATSALVNTGFESSAPDVAVPVEVAKALGLWPPKSARVVSADTGGGEVELVYIEAGRSLRWRGLGEHLGESLHRRGADQRLPRRGARHCHPSRLSL</sequence>
<dbReference type="RefSeq" id="WP_014288176.1">
    <property type="nucleotide sequence ID" value="NC_016645.1"/>
</dbReference>
<dbReference type="BioCyc" id="PSP1104324:GJSN-887-MONOMER"/>
<dbReference type="EMBL" id="CP003098">
    <property type="protein sequence ID" value="AET32348.1"/>
    <property type="molecule type" value="Genomic_DNA"/>
</dbReference>
<accession>G7VB38</accession>